<accession>A0A7W9WY29</accession>
<protein>
    <submittedName>
        <fullName evidence="2">Asparagine N-glycosylation enzyme membrane subunit Stt3</fullName>
    </submittedName>
</protein>
<keyword evidence="3" id="KW-1185">Reference proteome</keyword>
<dbReference type="AlphaFoldDB" id="A0A7W9WY29"/>
<comment type="caution">
    <text evidence="2">The sequence shown here is derived from an EMBL/GenBank/DDBJ whole genome shotgun (WGS) entry which is preliminary data.</text>
</comment>
<reference evidence="2 3" key="1">
    <citation type="submission" date="2020-08" db="EMBL/GenBank/DDBJ databases">
        <title>The Agave Microbiome: Exploring the role of microbial communities in plant adaptations to desert environments.</title>
        <authorList>
            <person name="Partida-Martinez L.P."/>
        </authorList>
    </citation>
    <scope>NUCLEOTIDE SEQUENCE [LARGE SCALE GENOMIC DNA]</scope>
    <source>
        <strain evidence="2 3">AT3.2</strain>
    </source>
</reference>
<evidence type="ECO:0000313" key="2">
    <source>
        <dbReference type="EMBL" id="MBB6132931.1"/>
    </source>
</evidence>
<feature type="transmembrane region" description="Helical" evidence="1">
    <location>
        <begin position="94"/>
        <end position="112"/>
    </location>
</feature>
<name>A0A7W9WY29_9BURK</name>
<feature type="transmembrane region" description="Helical" evidence="1">
    <location>
        <begin position="60"/>
        <end position="82"/>
    </location>
</feature>
<dbReference type="Proteomes" id="UP000540787">
    <property type="component" value="Unassembled WGS sequence"/>
</dbReference>
<keyword evidence="1" id="KW-1133">Transmembrane helix</keyword>
<keyword evidence="1" id="KW-0812">Transmembrane</keyword>
<proteinExistence type="predicted"/>
<dbReference type="RefSeq" id="WP_183551871.1">
    <property type="nucleotide sequence ID" value="NZ_JACHBX010000001.1"/>
</dbReference>
<feature type="transmembrane region" description="Helical" evidence="1">
    <location>
        <begin position="124"/>
        <end position="148"/>
    </location>
</feature>
<feature type="transmembrane region" description="Helical" evidence="1">
    <location>
        <begin position="35"/>
        <end position="54"/>
    </location>
</feature>
<evidence type="ECO:0000256" key="1">
    <source>
        <dbReference type="SAM" id="Phobius"/>
    </source>
</evidence>
<feature type="transmembrane region" description="Helical" evidence="1">
    <location>
        <begin position="155"/>
        <end position="173"/>
    </location>
</feature>
<dbReference type="EMBL" id="JACHBX010000001">
    <property type="protein sequence ID" value="MBB6132931.1"/>
    <property type="molecule type" value="Genomic_DNA"/>
</dbReference>
<gene>
    <name evidence="2" type="ORF">HD842_001042</name>
</gene>
<organism evidence="2 3">
    <name type="scientific">Massilia aurea</name>
    <dbReference type="NCBI Taxonomy" id="373040"/>
    <lineage>
        <taxon>Bacteria</taxon>
        <taxon>Pseudomonadati</taxon>
        <taxon>Pseudomonadota</taxon>
        <taxon>Betaproteobacteria</taxon>
        <taxon>Burkholderiales</taxon>
        <taxon>Oxalobacteraceae</taxon>
        <taxon>Telluria group</taxon>
        <taxon>Massilia</taxon>
    </lineage>
</organism>
<evidence type="ECO:0000313" key="3">
    <source>
        <dbReference type="Proteomes" id="UP000540787"/>
    </source>
</evidence>
<feature type="transmembrane region" description="Helical" evidence="1">
    <location>
        <begin position="6"/>
        <end position="28"/>
    </location>
</feature>
<keyword evidence="1" id="KW-0472">Membrane</keyword>
<sequence length="242" mass="25042">MTLPDLASQIVYGRIGWAIVAATVVCALWRGAAPLSRAAVAAILGGALALMALPGNLSPAWYLGLAFQYPSGLLVGCCLVRLTERWNGARRSAAMPPSLAGVLAVAGTLLYLDAVGFLTSGYYYAGFGGVLAPVVAVIIACACALAIVRNHGRGTAAAVLGAVVLFSVLRLPSGNLWDALLDPLLFGWAIAALLVGALRRRRRRVTDRSPSSHSDPDSASGPALQPIAAEHFTSLKEQVGGQ</sequence>
<feature type="transmembrane region" description="Helical" evidence="1">
    <location>
        <begin position="179"/>
        <end position="198"/>
    </location>
</feature>